<name>A0A0A5GJW9_9BACI</name>
<reference evidence="2 3" key="1">
    <citation type="submission" date="2013-08" db="EMBL/GenBank/DDBJ databases">
        <authorList>
            <person name="Huang J."/>
            <person name="Wang G."/>
        </authorList>
    </citation>
    <scope>NUCLEOTIDE SEQUENCE [LARGE SCALE GENOMIC DNA]</scope>
    <source>
        <strain evidence="2 3">BH030004</strain>
    </source>
</reference>
<dbReference type="CDD" id="cd04301">
    <property type="entry name" value="NAT_SF"/>
    <property type="match status" value="1"/>
</dbReference>
<dbReference type="EMBL" id="AVPF01000002">
    <property type="protein sequence ID" value="KGX91488.1"/>
    <property type="molecule type" value="Genomic_DNA"/>
</dbReference>
<accession>A0A0A5GJW9</accession>
<dbReference type="GO" id="GO:0016747">
    <property type="term" value="F:acyltransferase activity, transferring groups other than amino-acyl groups"/>
    <property type="evidence" value="ECO:0007669"/>
    <property type="project" value="InterPro"/>
</dbReference>
<feature type="domain" description="N-acetyltransferase" evidence="1">
    <location>
        <begin position="137"/>
        <end position="259"/>
    </location>
</feature>
<protein>
    <submittedName>
        <fullName evidence="2">Acetyltransferase</fullName>
    </submittedName>
</protein>
<evidence type="ECO:0000313" key="2">
    <source>
        <dbReference type="EMBL" id="KGX91488.1"/>
    </source>
</evidence>
<dbReference type="SUPFAM" id="SSF55729">
    <property type="entry name" value="Acyl-CoA N-acyltransferases (Nat)"/>
    <property type="match status" value="1"/>
</dbReference>
<dbReference type="STRING" id="1385511.GCA_000425225_01356"/>
<organism evidence="2 3">
    <name type="scientific">Pontibacillus marinus BH030004 = DSM 16465</name>
    <dbReference type="NCBI Taxonomy" id="1385511"/>
    <lineage>
        <taxon>Bacteria</taxon>
        <taxon>Bacillati</taxon>
        <taxon>Bacillota</taxon>
        <taxon>Bacilli</taxon>
        <taxon>Bacillales</taxon>
        <taxon>Bacillaceae</taxon>
        <taxon>Pontibacillus</taxon>
    </lineage>
</organism>
<keyword evidence="3" id="KW-1185">Reference proteome</keyword>
<dbReference type="SUPFAM" id="SSF81923">
    <property type="entry name" value="Double Clp-N motif"/>
    <property type="match status" value="1"/>
</dbReference>
<dbReference type="InterPro" id="IPR016181">
    <property type="entry name" value="Acyl_CoA_acyltransferase"/>
</dbReference>
<dbReference type="Proteomes" id="UP000030403">
    <property type="component" value="Unassembled WGS sequence"/>
</dbReference>
<keyword evidence="2" id="KW-0808">Transferase</keyword>
<dbReference type="eggNOG" id="COG0456">
    <property type="taxonomic scope" value="Bacteria"/>
</dbReference>
<sequence>MYPYQLFANLLYEPTGVCVEVLIYMIQHLGKEKMYYFKESGDQLREEEAAYSMGELTVSESMKMVLSEADKRRKRYNQSFITEGHIFHAMLTKDPIVAKLIPASLREDIRSFTSVPRDMTVNLRHYEMPKVMLEDGITIMRATVKDREELVRFISEGFGDPWVKTIQIALEEDHPPLYIARKEEELIGFACYDSVRHQKGVYGPMGTSPKVRTKGVGYALLHTCLEEMKQKGYEYAILGEAGPIEYYERACGAKLIPID</sequence>
<proteinExistence type="predicted"/>
<gene>
    <name evidence="2" type="ORF">N783_08000</name>
</gene>
<evidence type="ECO:0000313" key="3">
    <source>
        <dbReference type="Proteomes" id="UP000030403"/>
    </source>
</evidence>
<dbReference type="Pfam" id="PF00583">
    <property type="entry name" value="Acetyltransf_1"/>
    <property type="match status" value="1"/>
</dbReference>
<dbReference type="AlphaFoldDB" id="A0A0A5GJW9"/>
<comment type="caution">
    <text evidence="2">The sequence shown here is derived from an EMBL/GenBank/DDBJ whole genome shotgun (WGS) entry which is preliminary data.</text>
</comment>
<evidence type="ECO:0000259" key="1">
    <source>
        <dbReference type="PROSITE" id="PS51186"/>
    </source>
</evidence>
<dbReference type="InterPro" id="IPR000182">
    <property type="entry name" value="GNAT_dom"/>
</dbReference>
<dbReference type="InterPro" id="IPR036628">
    <property type="entry name" value="Clp_N_dom_sf"/>
</dbReference>
<dbReference type="PROSITE" id="PS51186">
    <property type="entry name" value="GNAT"/>
    <property type="match status" value="1"/>
</dbReference>
<dbReference type="Gene3D" id="3.40.630.30">
    <property type="match status" value="1"/>
</dbReference>